<organism evidence="2 3">
    <name type="scientific">Legionella shakespearei DSM 23087</name>
    <dbReference type="NCBI Taxonomy" id="1122169"/>
    <lineage>
        <taxon>Bacteria</taxon>
        <taxon>Pseudomonadati</taxon>
        <taxon>Pseudomonadota</taxon>
        <taxon>Gammaproteobacteria</taxon>
        <taxon>Legionellales</taxon>
        <taxon>Legionellaceae</taxon>
        <taxon>Legionella</taxon>
    </lineage>
</organism>
<evidence type="ECO:0000313" key="3">
    <source>
        <dbReference type="Proteomes" id="UP000054600"/>
    </source>
</evidence>
<name>A0A0W0Z8H5_9GAMM</name>
<dbReference type="RefSeq" id="WP_018578492.1">
    <property type="nucleotide sequence ID" value="NZ_KB892435.1"/>
</dbReference>
<evidence type="ECO:0000313" key="2">
    <source>
        <dbReference type="EMBL" id="KTD65110.1"/>
    </source>
</evidence>
<evidence type="ECO:0008006" key="4">
    <source>
        <dbReference type="Google" id="ProtNLM"/>
    </source>
</evidence>
<reference evidence="2 3" key="1">
    <citation type="submission" date="2015-11" db="EMBL/GenBank/DDBJ databases">
        <title>Genomic analysis of 38 Legionella species identifies large and diverse effector repertoires.</title>
        <authorList>
            <person name="Burstein D."/>
            <person name="Amaro F."/>
            <person name="Zusman T."/>
            <person name="Lifshitz Z."/>
            <person name="Cohen O."/>
            <person name="Gilbert J.A."/>
            <person name="Pupko T."/>
            <person name="Shuman H.A."/>
            <person name="Segal G."/>
        </authorList>
    </citation>
    <scope>NUCLEOTIDE SEQUENCE [LARGE SCALE GENOMIC DNA]</scope>
    <source>
        <strain evidence="2 3">ATCC 49655</strain>
    </source>
</reference>
<dbReference type="PATRIC" id="fig|1122169.6.peg.548"/>
<keyword evidence="1" id="KW-0732">Signal</keyword>
<keyword evidence="3" id="KW-1185">Reference proteome</keyword>
<evidence type="ECO:0000256" key="1">
    <source>
        <dbReference type="SAM" id="SignalP"/>
    </source>
</evidence>
<dbReference type="AlphaFoldDB" id="A0A0W0Z8H5"/>
<comment type="caution">
    <text evidence="2">The sequence shown here is derived from an EMBL/GenBank/DDBJ whole genome shotgun (WGS) entry which is preliminary data.</text>
</comment>
<dbReference type="Proteomes" id="UP000054600">
    <property type="component" value="Unassembled WGS sequence"/>
</dbReference>
<dbReference type="OrthoDB" id="9814054at2"/>
<protein>
    <recommendedName>
        <fullName evidence="4">Conjugative transfer protein</fullName>
    </recommendedName>
</protein>
<dbReference type="EMBL" id="LNYW01000016">
    <property type="protein sequence ID" value="KTD65110.1"/>
    <property type="molecule type" value="Genomic_DNA"/>
</dbReference>
<sequence length="92" mass="10137">MFRYLSVLVLSAFLASGSVMAAQDAAKSKACGKILVECWKKAVEINCYPSPLRPDVCKKFKKQNCSTKPSYYKDFFNFGKLGPEIAIKCAGS</sequence>
<feature type="chain" id="PRO_5006918425" description="Conjugative transfer protein" evidence="1">
    <location>
        <begin position="22"/>
        <end position="92"/>
    </location>
</feature>
<feature type="signal peptide" evidence="1">
    <location>
        <begin position="1"/>
        <end position="21"/>
    </location>
</feature>
<gene>
    <name evidence="2" type="ORF">Lsha_0479</name>
</gene>
<proteinExistence type="predicted"/>
<accession>A0A0W0Z8H5</accession>